<organism evidence="1 2">
    <name type="scientific">Liparis tanakae</name>
    <name type="common">Tanaka's snailfish</name>
    <dbReference type="NCBI Taxonomy" id="230148"/>
    <lineage>
        <taxon>Eukaryota</taxon>
        <taxon>Metazoa</taxon>
        <taxon>Chordata</taxon>
        <taxon>Craniata</taxon>
        <taxon>Vertebrata</taxon>
        <taxon>Euteleostomi</taxon>
        <taxon>Actinopterygii</taxon>
        <taxon>Neopterygii</taxon>
        <taxon>Teleostei</taxon>
        <taxon>Neoteleostei</taxon>
        <taxon>Acanthomorphata</taxon>
        <taxon>Eupercaria</taxon>
        <taxon>Perciformes</taxon>
        <taxon>Cottioidei</taxon>
        <taxon>Cottales</taxon>
        <taxon>Liparidae</taxon>
        <taxon>Liparis</taxon>
    </lineage>
</organism>
<name>A0A4Z2G4P4_9TELE</name>
<sequence length="88" mass="9896">MWRRRPRQDTIATYKQTQQLEGREQHSWFGGALSELSGVCVNDGFWADGVCIDYRLCLMGHNSLQGCLGSATPLNCELCNPHKSTHDV</sequence>
<dbReference type="Proteomes" id="UP000314294">
    <property type="component" value="Unassembled WGS sequence"/>
</dbReference>
<evidence type="ECO:0000313" key="2">
    <source>
        <dbReference type="Proteomes" id="UP000314294"/>
    </source>
</evidence>
<keyword evidence="2" id="KW-1185">Reference proteome</keyword>
<evidence type="ECO:0000313" key="1">
    <source>
        <dbReference type="EMBL" id="TNN47542.1"/>
    </source>
</evidence>
<accession>A0A4Z2G4P4</accession>
<comment type="caution">
    <text evidence="1">The sequence shown here is derived from an EMBL/GenBank/DDBJ whole genome shotgun (WGS) entry which is preliminary data.</text>
</comment>
<dbReference type="AlphaFoldDB" id="A0A4Z2G4P4"/>
<dbReference type="EMBL" id="SRLO01000738">
    <property type="protein sequence ID" value="TNN47542.1"/>
    <property type="molecule type" value="Genomic_DNA"/>
</dbReference>
<protein>
    <submittedName>
        <fullName evidence="1">Uncharacterized protein</fullName>
    </submittedName>
</protein>
<proteinExistence type="predicted"/>
<gene>
    <name evidence="1" type="ORF">EYF80_042263</name>
</gene>
<reference evidence="1 2" key="1">
    <citation type="submission" date="2019-03" db="EMBL/GenBank/DDBJ databases">
        <title>First draft genome of Liparis tanakae, snailfish: a comprehensive survey of snailfish specific genes.</title>
        <authorList>
            <person name="Kim W."/>
            <person name="Song I."/>
            <person name="Jeong J.-H."/>
            <person name="Kim D."/>
            <person name="Kim S."/>
            <person name="Ryu S."/>
            <person name="Song J.Y."/>
            <person name="Lee S.K."/>
        </authorList>
    </citation>
    <scope>NUCLEOTIDE SEQUENCE [LARGE SCALE GENOMIC DNA]</scope>
    <source>
        <tissue evidence="1">Muscle</tissue>
    </source>
</reference>